<evidence type="ECO:0000313" key="2">
    <source>
        <dbReference type="Proteomes" id="UP000191987"/>
    </source>
</evidence>
<name>A0A1S7RWR3_9HYPH</name>
<proteinExistence type="predicted"/>
<dbReference type="Proteomes" id="UP000191987">
    <property type="component" value="Unassembled WGS sequence"/>
</dbReference>
<organism evidence="1 2">
    <name type="scientific">Agrobacterium deltaense Zutra 3/1</name>
    <dbReference type="NCBI Taxonomy" id="1183427"/>
    <lineage>
        <taxon>Bacteria</taxon>
        <taxon>Pseudomonadati</taxon>
        <taxon>Pseudomonadota</taxon>
        <taxon>Alphaproteobacteria</taxon>
        <taxon>Hyphomicrobiales</taxon>
        <taxon>Rhizobiaceae</taxon>
        <taxon>Rhizobium/Agrobacterium group</taxon>
        <taxon>Agrobacterium</taxon>
    </lineage>
</organism>
<gene>
    <name evidence="1" type="ORF">AGR7C_Lc60028</name>
</gene>
<reference evidence="1 2" key="1">
    <citation type="submission" date="2016-01" db="EMBL/GenBank/DDBJ databases">
        <authorList>
            <person name="Oliw E.H."/>
        </authorList>
    </citation>
    <scope>NUCLEOTIDE SEQUENCE [LARGE SCALE GENOMIC DNA]</scope>
    <source>
        <strain evidence="1 2">Zutra 3-1</strain>
    </source>
</reference>
<sequence>MILNARTASRRCASPIGVLVIEEIRFIEN</sequence>
<evidence type="ECO:0000313" key="1">
    <source>
        <dbReference type="EMBL" id="CUX58287.1"/>
    </source>
</evidence>
<dbReference type="AlphaFoldDB" id="A0A1S7RWR3"/>
<accession>A0A1S7RWR3</accession>
<protein>
    <submittedName>
        <fullName evidence="1">Uncharacterized protein</fullName>
    </submittedName>
</protein>
<dbReference type="EMBL" id="FBWG01000045">
    <property type="protein sequence ID" value="CUX58287.1"/>
    <property type="molecule type" value="Genomic_DNA"/>
</dbReference>